<accession>A0A0H3ZPI8</accession>
<evidence type="ECO:0008006" key="2">
    <source>
        <dbReference type="Google" id="ProtNLM"/>
    </source>
</evidence>
<evidence type="ECO:0000313" key="1">
    <source>
        <dbReference type="EMBL" id="AKN38263.1"/>
    </source>
</evidence>
<protein>
    <recommendedName>
        <fullName evidence="2">Inner membrane protein</fullName>
    </recommendedName>
</protein>
<dbReference type="AlphaFoldDB" id="A0A0H3ZPI8"/>
<reference evidence="1" key="1">
    <citation type="journal article" date="2015" name="MBio">
        <title>Eco-Evolutionary Dynamics of Episomes among Ecologically Cohesive Bacterial Populations.</title>
        <authorList>
            <person name="Xue H."/>
            <person name="Cordero O.X."/>
            <person name="Camas F.M."/>
            <person name="Trimble W."/>
            <person name="Meyer F."/>
            <person name="Guglielmini J."/>
            <person name="Rocha E.P."/>
            <person name="Polz M.F."/>
        </authorList>
    </citation>
    <scope>NUCLEOTIDE SEQUENCE</scope>
    <source>
        <strain evidence="1">FF_145</strain>
    </source>
</reference>
<name>A0A0H3ZPI8_VIBSP</name>
<proteinExistence type="predicted"/>
<organism evidence="1">
    <name type="scientific">Vibrio splendidus</name>
    <dbReference type="NCBI Taxonomy" id="29497"/>
    <lineage>
        <taxon>Bacteria</taxon>
        <taxon>Pseudomonadati</taxon>
        <taxon>Pseudomonadota</taxon>
        <taxon>Gammaproteobacteria</taxon>
        <taxon>Vibrionales</taxon>
        <taxon>Vibrionaceae</taxon>
        <taxon>Vibrio</taxon>
    </lineage>
</organism>
<dbReference type="EMBL" id="KP795572">
    <property type="protein sequence ID" value="AKN38263.1"/>
    <property type="molecule type" value="Genomic_DNA"/>
</dbReference>
<sequence length="91" mass="9666">MSFFGYGLSFGEFALLIGELAEYNGIAGALLCGIGSGGVSHWLGDVFNKKPVPIFTPLDGMALRLFHSGERQALTCFFIAAISTSTLVFLS</sequence>